<gene>
    <name evidence="1" type="ORF">NM688_g7697</name>
</gene>
<organism evidence="1 2">
    <name type="scientific">Phlebia brevispora</name>
    <dbReference type="NCBI Taxonomy" id="194682"/>
    <lineage>
        <taxon>Eukaryota</taxon>
        <taxon>Fungi</taxon>
        <taxon>Dikarya</taxon>
        <taxon>Basidiomycota</taxon>
        <taxon>Agaricomycotina</taxon>
        <taxon>Agaricomycetes</taxon>
        <taxon>Polyporales</taxon>
        <taxon>Meruliaceae</taxon>
        <taxon>Phlebia</taxon>
    </lineage>
</organism>
<dbReference type="Proteomes" id="UP001148662">
    <property type="component" value="Unassembled WGS sequence"/>
</dbReference>
<name>A0ACC1S2F5_9APHY</name>
<proteinExistence type="predicted"/>
<accession>A0ACC1S2F5</accession>
<dbReference type="EMBL" id="JANHOG010001869">
    <property type="protein sequence ID" value="KAJ3530509.1"/>
    <property type="molecule type" value="Genomic_DNA"/>
</dbReference>
<protein>
    <submittedName>
        <fullName evidence="1">Uncharacterized protein</fullName>
    </submittedName>
</protein>
<comment type="caution">
    <text evidence="1">The sequence shown here is derived from an EMBL/GenBank/DDBJ whole genome shotgun (WGS) entry which is preliminary data.</text>
</comment>
<evidence type="ECO:0000313" key="1">
    <source>
        <dbReference type="EMBL" id="KAJ3530509.1"/>
    </source>
</evidence>
<evidence type="ECO:0000313" key="2">
    <source>
        <dbReference type="Proteomes" id="UP001148662"/>
    </source>
</evidence>
<sequence>MPSAVKFPTSMTVGAAALPREHLKDADEAVLGFLPNALGGSWLGTAAAKTEEGLGLRIQAHDAASMKYDMKSVRSRRAVGNTASPYTEASLLDPVSNFSMTGLQLPLRPCCIPAHASTPESAARAPSQASRQRIQGPQ</sequence>
<keyword evidence="2" id="KW-1185">Reference proteome</keyword>
<reference evidence="1" key="1">
    <citation type="submission" date="2022-07" db="EMBL/GenBank/DDBJ databases">
        <title>Genome Sequence of Phlebia brevispora.</title>
        <authorList>
            <person name="Buettner E."/>
        </authorList>
    </citation>
    <scope>NUCLEOTIDE SEQUENCE</scope>
    <source>
        <strain evidence="1">MPL23</strain>
    </source>
</reference>